<dbReference type="GeneID" id="6137329"/>
<dbReference type="Proteomes" id="UP001549119">
    <property type="component" value="Unassembled WGS sequence"/>
</dbReference>
<dbReference type="InterPro" id="IPR054189">
    <property type="entry name" value="DUF6894"/>
</dbReference>
<proteinExistence type="predicted"/>
<evidence type="ECO:0000313" key="2">
    <source>
        <dbReference type="EMBL" id="MET3862889.1"/>
    </source>
</evidence>
<evidence type="ECO:0000259" key="1">
    <source>
        <dbReference type="Pfam" id="PF21834"/>
    </source>
</evidence>
<protein>
    <recommendedName>
        <fullName evidence="1">DUF6894 domain-containing protein</fullName>
    </recommendedName>
</protein>
<evidence type="ECO:0000313" key="3">
    <source>
        <dbReference type="Proteomes" id="UP001549119"/>
    </source>
</evidence>
<dbReference type="EMBL" id="JBEPNW010000002">
    <property type="protein sequence ID" value="MET3862889.1"/>
    <property type="molecule type" value="Genomic_DNA"/>
</dbReference>
<keyword evidence="3" id="KW-1185">Reference proteome</keyword>
<comment type="caution">
    <text evidence="2">The sequence shown here is derived from an EMBL/GenBank/DDBJ whole genome shotgun (WGS) entry which is preliminary data.</text>
</comment>
<organism evidence="2 3">
    <name type="scientific">Methylobacterium radiotolerans</name>
    <dbReference type="NCBI Taxonomy" id="31998"/>
    <lineage>
        <taxon>Bacteria</taxon>
        <taxon>Pseudomonadati</taxon>
        <taxon>Pseudomonadota</taxon>
        <taxon>Alphaproteobacteria</taxon>
        <taxon>Hyphomicrobiales</taxon>
        <taxon>Methylobacteriaceae</taxon>
        <taxon>Methylobacterium</taxon>
    </lineage>
</organism>
<dbReference type="Pfam" id="PF21834">
    <property type="entry name" value="DUF6894"/>
    <property type="match status" value="1"/>
</dbReference>
<gene>
    <name evidence="2" type="ORF">ABIC20_000198</name>
</gene>
<dbReference type="RefSeq" id="WP_012318297.1">
    <property type="nucleotide sequence ID" value="NZ_BJXP01000049.1"/>
</dbReference>
<accession>A0ABV2N8S2</accession>
<reference evidence="2 3" key="1">
    <citation type="submission" date="2024-06" db="EMBL/GenBank/DDBJ databases">
        <title>Genomics of switchgrass bacterial isolates.</title>
        <authorList>
            <person name="Shade A."/>
        </authorList>
    </citation>
    <scope>NUCLEOTIDE SEQUENCE [LARGE SCALE GENOMIC DNA]</scope>
    <source>
        <strain evidence="2 3">PvP084</strain>
    </source>
</reference>
<name>A0ABV2N8S2_9HYPH</name>
<feature type="domain" description="DUF6894" evidence="1">
    <location>
        <begin position="4"/>
        <end position="71"/>
    </location>
</feature>
<sequence length="73" mass="8236">MSERFYFDLESGEETIRDDDGVEVGSLDEAMAEARSVIAEMADEVCTADPDRSWSLVVRDAAGYARHRLPIRR</sequence>